<dbReference type="GO" id="GO:0003700">
    <property type="term" value="F:DNA-binding transcription factor activity"/>
    <property type="evidence" value="ECO:0007669"/>
    <property type="project" value="TreeGrafter"/>
</dbReference>
<dbReference type="GO" id="GO:0000976">
    <property type="term" value="F:transcription cis-regulatory region binding"/>
    <property type="evidence" value="ECO:0007669"/>
    <property type="project" value="TreeGrafter"/>
</dbReference>
<dbReference type="PANTHER" id="PTHR30055:SF200">
    <property type="entry name" value="HTH-TYPE TRANSCRIPTIONAL REPRESSOR BDCR"/>
    <property type="match status" value="1"/>
</dbReference>
<organism evidence="4 5">
    <name type="scientific">Geodermatophilus nigrescens</name>
    <dbReference type="NCBI Taxonomy" id="1070870"/>
    <lineage>
        <taxon>Bacteria</taxon>
        <taxon>Bacillati</taxon>
        <taxon>Actinomycetota</taxon>
        <taxon>Actinomycetes</taxon>
        <taxon>Geodermatophilales</taxon>
        <taxon>Geodermatophilaceae</taxon>
        <taxon>Geodermatophilus</taxon>
    </lineage>
</organism>
<dbReference type="SUPFAM" id="SSF48498">
    <property type="entry name" value="Tetracyclin repressor-like, C-terminal domain"/>
    <property type="match status" value="1"/>
</dbReference>
<evidence type="ECO:0000313" key="4">
    <source>
        <dbReference type="EMBL" id="SHH12548.1"/>
    </source>
</evidence>
<dbReference type="AlphaFoldDB" id="A0A1M5QF13"/>
<dbReference type="RefSeq" id="WP_073422218.1">
    <property type="nucleotide sequence ID" value="NZ_FQVX01000004.1"/>
</dbReference>
<dbReference type="Pfam" id="PF00440">
    <property type="entry name" value="TetR_N"/>
    <property type="match status" value="1"/>
</dbReference>
<dbReference type="InterPro" id="IPR001647">
    <property type="entry name" value="HTH_TetR"/>
</dbReference>
<dbReference type="PRINTS" id="PR00455">
    <property type="entry name" value="HTHTETR"/>
</dbReference>
<evidence type="ECO:0000259" key="3">
    <source>
        <dbReference type="PROSITE" id="PS50977"/>
    </source>
</evidence>
<name>A0A1M5QF13_9ACTN</name>
<dbReference type="PROSITE" id="PS50977">
    <property type="entry name" value="HTH_TETR_2"/>
    <property type="match status" value="1"/>
</dbReference>
<feature type="domain" description="HTH tetR-type" evidence="3">
    <location>
        <begin position="8"/>
        <end position="68"/>
    </location>
</feature>
<dbReference type="SUPFAM" id="SSF46689">
    <property type="entry name" value="Homeodomain-like"/>
    <property type="match status" value="1"/>
</dbReference>
<dbReference type="InterPro" id="IPR036271">
    <property type="entry name" value="Tet_transcr_reg_TetR-rel_C_sf"/>
</dbReference>
<gene>
    <name evidence="4" type="ORF">SAMN05444351_4117</name>
</gene>
<reference evidence="4 5" key="1">
    <citation type="submission" date="2016-11" db="EMBL/GenBank/DDBJ databases">
        <authorList>
            <person name="Jaros S."/>
            <person name="Januszkiewicz K."/>
            <person name="Wedrychowicz H."/>
        </authorList>
    </citation>
    <scope>NUCLEOTIDE SEQUENCE [LARGE SCALE GENOMIC DNA]</scope>
    <source>
        <strain evidence="4 5">DSM 45408</strain>
    </source>
</reference>
<evidence type="ECO:0000313" key="5">
    <source>
        <dbReference type="Proteomes" id="UP000184471"/>
    </source>
</evidence>
<dbReference type="Proteomes" id="UP000184471">
    <property type="component" value="Unassembled WGS sequence"/>
</dbReference>
<dbReference type="EMBL" id="FQVX01000004">
    <property type="protein sequence ID" value="SHH12548.1"/>
    <property type="molecule type" value="Genomic_DNA"/>
</dbReference>
<dbReference type="InterPro" id="IPR009057">
    <property type="entry name" value="Homeodomain-like_sf"/>
</dbReference>
<dbReference type="InterPro" id="IPR050109">
    <property type="entry name" value="HTH-type_TetR-like_transc_reg"/>
</dbReference>
<dbReference type="STRING" id="1070870.SAMN05444351_4117"/>
<evidence type="ECO:0000256" key="2">
    <source>
        <dbReference type="PROSITE-ProRule" id="PRU00335"/>
    </source>
</evidence>
<protein>
    <submittedName>
        <fullName evidence="4">Transcriptional regulator, TetR family</fullName>
    </submittedName>
</protein>
<accession>A0A1M5QF13</accession>
<dbReference type="PANTHER" id="PTHR30055">
    <property type="entry name" value="HTH-TYPE TRANSCRIPTIONAL REGULATOR RUTR"/>
    <property type="match status" value="1"/>
</dbReference>
<evidence type="ECO:0000256" key="1">
    <source>
        <dbReference type="ARBA" id="ARBA00023125"/>
    </source>
</evidence>
<keyword evidence="5" id="KW-1185">Reference proteome</keyword>
<dbReference type="OrthoDB" id="4214267at2"/>
<keyword evidence="1 2" id="KW-0238">DNA-binding</keyword>
<dbReference type="Gene3D" id="1.10.357.10">
    <property type="entry name" value="Tetracycline Repressor, domain 2"/>
    <property type="match status" value="1"/>
</dbReference>
<proteinExistence type="predicted"/>
<sequence length="190" mass="20101">MTAAVRPSEARDRLLRTASALFYAEGVRAVGVDRVVEEAAVTRATFYRHFPGKEDLVVAYLDGVDRAVREAAGEVPDDAEGAAAWLEALTGRLGDQLCGDGFRGCAFINAAAEYPDPASPVRRAVLAHRAWLTAAVAGAFRRAGHPAPEEAARRWLVLRDGAMVAGYLDGGPASSATLAAGVRDLLSERP</sequence>
<feature type="DNA-binding region" description="H-T-H motif" evidence="2">
    <location>
        <begin position="31"/>
        <end position="50"/>
    </location>
</feature>